<name>A0A438CR74_VITVI</name>
<evidence type="ECO:0000313" key="3">
    <source>
        <dbReference type="Proteomes" id="UP000288805"/>
    </source>
</evidence>
<proteinExistence type="predicted"/>
<reference evidence="2 3" key="1">
    <citation type="journal article" date="2018" name="PLoS Genet.">
        <title>Population sequencing reveals clonal diversity and ancestral inbreeding in the grapevine cultivar Chardonnay.</title>
        <authorList>
            <person name="Roach M.J."/>
            <person name="Johnson D.L."/>
            <person name="Bohlmann J."/>
            <person name="van Vuuren H.J."/>
            <person name="Jones S.J."/>
            <person name="Pretorius I.S."/>
            <person name="Schmidt S.A."/>
            <person name="Borneman A.R."/>
        </authorList>
    </citation>
    <scope>NUCLEOTIDE SEQUENCE [LARGE SCALE GENOMIC DNA]</scope>
    <source>
        <strain evidence="3">cv. Chardonnay</strain>
        <tissue evidence="2">Leaf</tissue>
    </source>
</reference>
<evidence type="ECO:0000256" key="1">
    <source>
        <dbReference type="SAM" id="MobiDB-lite"/>
    </source>
</evidence>
<sequence length="87" mass="9872">MEEAKTMKSPMSSSIKLDKDEKGKSIDSTMYRGMIGKSRHLILQSQPCSQCLACEAKMLTTRKLKKLSRQLLENGSSYYSRKPLQVL</sequence>
<dbReference type="AlphaFoldDB" id="A0A438CR74"/>
<organism evidence="2 3">
    <name type="scientific">Vitis vinifera</name>
    <name type="common">Grape</name>
    <dbReference type="NCBI Taxonomy" id="29760"/>
    <lineage>
        <taxon>Eukaryota</taxon>
        <taxon>Viridiplantae</taxon>
        <taxon>Streptophyta</taxon>
        <taxon>Embryophyta</taxon>
        <taxon>Tracheophyta</taxon>
        <taxon>Spermatophyta</taxon>
        <taxon>Magnoliopsida</taxon>
        <taxon>eudicotyledons</taxon>
        <taxon>Gunneridae</taxon>
        <taxon>Pentapetalae</taxon>
        <taxon>rosids</taxon>
        <taxon>Vitales</taxon>
        <taxon>Vitaceae</taxon>
        <taxon>Viteae</taxon>
        <taxon>Vitis</taxon>
    </lineage>
</organism>
<accession>A0A438CR74</accession>
<evidence type="ECO:0000313" key="2">
    <source>
        <dbReference type="EMBL" id="RVW25649.1"/>
    </source>
</evidence>
<protein>
    <submittedName>
        <fullName evidence="2">Uncharacterized protein</fullName>
    </submittedName>
</protein>
<feature type="region of interest" description="Disordered" evidence="1">
    <location>
        <begin position="1"/>
        <end position="24"/>
    </location>
</feature>
<gene>
    <name evidence="2" type="ORF">CK203_114657</name>
</gene>
<comment type="caution">
    <text evidence="2">The sequence shown here is derived from an EMBL/GenBank/DDBJ whole genome shotgun (WGS) entry which is preliminary data.</text>
</comment>
<dbReference type="Proteomes" id="UP000288805">
    <property type="component" value="Unassembled WGS sequence"/>
</dbReference>
<dbReference type="EMBL" id="QGNW01002073">
    <property type="protein sequence ID" value="RVW25649.1"/>
    <property type="molecule type" value="Genomic_DNA"/>
</dbReference>